<organism evidence="2 3">
    <name type="scientific">Euphydryas editha</name>
    <name type="common">Edith's checkerspot</name>
    <dbReference type="NCBI Taxonomy" id="104508"/>
    <lineage>
        <taxon>Eukaryota</taxon>
        <taxon>Metazoa</taxon>
        <taxon>Ecdysozoa</taxon>
        <taxon>Arthropoda</taxon>
        <taxon>Hexapoda</taxon>
        <taxon>Insecta</taxon>
        <taxon>Pterygota</taxon>
        <taxon>Neoptera</taxon>
        <taxon>Endopterygota</taxon>
        <taxon>Lepidoptera</taxon>
        <taxon>Glossata</taxon>
        <taxon>Ditrysia</taxon>
        <taxon>Papilionoidea</taxon>
        <taxon>Nymphalidae</taxon>
        <taxon>Nymphalinae</taxon>
        <taxon>Euphydryas</taxon>
    </lineage>
</organism>
<accession>A0AAU9UQU8</accession>
<feature type="region of interest" description="Disordered" evidence="1">
    <location>
        <begin position="1"/>
        <end position="21"/>
    </location>
</feature>
<sequence>MRPPTEYDGARMPAEAEEGDPRAPAMMICARLAGRAIIRVVGRCEDAQENSQLVFLIPYYIYIDSRKTKCMRKARRHMDLLRVPYEYVLIVYTCEVIDLEHPRASTQ</sequence>
<protein>
    <submittedName>
        <fullName evidence="2">Uncharacterized protein</fullName>
    </submittedName>
</protein>
<proteinExistence type="predicted"/>
<keyword evidence="3" id="KW-1185">Reference proteome</keyword>
<evidence type="ECO:0000256" key="1">
    <source>
        <dbReference type="SAM" id="MobiDB-lite"/>
    </source>
</evidence>
<evidence type="ECO:0000313" key="3">
    <source>
        <dbReference type="Proteomes" id="UP001153954"/>
    </source>
</evidence>
<gene>
    <name evidence="2" type="ORF">EEDITHA_LOCUS15142</name>
</gene>
<dbReference type="Proteomes" id="UP001153954">
    <property type="component" value="Unassembled WGS sequence"/>
</dbReference>
<dbReference type="EMBL" id="CAKOGL010000022">
    <property type="protein sequence ID" value="CAH2100252.1"/>
    <property type="molecule type" value="Genomic_DNA"/>
</dbReference>
<comment type="caution">
    <text evidence="2">The sequence shown here is derived from an EMBL/GenBank/DDBJ whole genome shotgun (WGS) entry which is preliminary data.</text>
</comment>
<name>A0AAU9UQU8_EUPED</name>
<reference evidence="2" key="1">
    <citation type="submission" date="2022-03" db="EMBL/GenBank/DDBJ databases">
        <authorList>
            <person name="Tunstrom K."/>
        </authorList>
    </citation>
    <scope>NUCLEOTIDE SEQUENCE</scope>
</reference>
<dbReference type="AlphaFoldDB" id="A0AAU9UQU8"/>
<evidence type="ECO:0000313" key="2">
    <source>
        <dbReference type="EMBL" id="CAH2100252.1"/>
    </source>
</evidence>